<keyword evidence="3" id="KW-1185">Reference proteome</keyword>
<dbReference type="InterPro" id="IPR009772">
    <property type="entry name" value="CDC123"/>
</dbReference>
<dbReference type="AlphaFoldDB" id="A0A7J7IBM0"/>
<accession>A0A7J7IBM0</accession>
<evidence type="ECO:0000313" key="2">
    <source>
        <dbReference type="EMBL" id="KAF6000482.1"/>
    </source>
</evidence>
<evidence type="ECO:0000313" key="3">
    <source>
        <dbReference type="Proteomes" id="UP000530660"/>
    </source>
</evidence>
<dbReference type="Proteomes" id="UP000530660">
    <property type="component" value="Unassembled WGS sequence"/>
</dbReference>
<sequence>MSSDPFHPLFWGPPLQSRMPLTVYVPVSDAFISALQRDAPNEADSTQLRQQFPETVAALEQAAQTLLETCDGTDGFCPKLNGVMPSDAGWILAENRACCRSWAEAVLLLRASVRVGEAARALSSEPPVLALQRWERIHPAYEFRSFISSGRVIAVCQRHPHTAYPFLAQERDQIVGAIAHFYLEAVQPLHPSLAECIMDCYLDEEKDVHLLDVEAWSDDALLLFRPDEMAELRDQVRIAVGSVWHQPEDDDDSVRSLRDDPMGTIWFRSVDEGFAPVPPLWLEALPLELQDEHLRPMVETRTSLHAPNSSIAL</sequence>
<organism evidence="2 3">
    <name type="scientific">Cyanidiococcus yangmingshanensis</name>
    <dbReference type="NCBI Taxonomy" id="2690220"/>
    <lineage>
        <taxon>Eukaryota</taxon>
        <taxon>Rhodophyta</taxon>
        <taxon>Bangiophyceae</taxon>
        <taxon>Cyanidiales</taxon>
        <taxon>Cyanidiaceae</taxon>
        <taxon>Cyanidiococcus</taxon>
    </lineage>
</organism>
<dbReference type="PANTHER" id="PTHR15323">
    <property type="entry name" value="D123 PROTEIN"/>
    <property type="match status" value="1"/>
</dbReference>
<evidence type="ECO:0000256" key="1">
    <source>
        <dbReference type="ARBA" id="ARBA00011047"/>
    </source>
</evidence>
<proteinExistence type="inferred from homology"/>
<comment type="similarity">
    <text evidence="1">Belongs to the CDC123 family.</text>
</comment>
<gene>
    <name evidence="2" type="ORF">F1559_000133</name>
</gene>
<comment type="caution">
    <text evidence="2">The sequence shown here is derived from an EMBL/GenBank/DDBJ whole genome shotgun (WGS) entry which is preliminary data.</text>
</comment>
<dbReference type="PANTHER" id="PTHR15323:SF6">
    <property type="entry name" value="CELL DIVISION CYCLE PROTEIN 123 HOMOLOG"/>
    <property type="match status" value="1"/>
</dbReference>
<reference evidence="2 3" key="1">
    <citation type="journal article" date="2020" name="J. Phycol.">
        <title>Comparative genome analysis reveals Cyanidiococcus gen. nov., a new extremophilic red algal genus sister to Cyanidioschyzon (Cyanidioschyzonaceae, Rhodophyta).</title>
        <authorList>
            <person name="Liu S.-L."/>
            <person name="Chiang Y.-R."/>
            <person name="Yoon H.S."/>
            <person name="Fu H.-Y."/>
        </authorList>
    </citation>
    <scope>NUCLEOTIDE SEQUENCE [LARGE SCALE GENOMIC DNA]</scope>
    <source>
        <strain evidence="2 3">THAL066</strain>
    </source>
</reference>
<dbReference type="EMBL" id="VWRR01000019">
    <property type="protein sequence ID" value="KAF6000482.1"/>
    <property type="molecule type" value="Genomic_DNA"/>
</dbReference>
<dbReference type="OrthoDB" id="360540at2759"/>
<name>A0A7J7IBM0_9RHOD</name>
<dbReference type="Pfam" id="PF07065">
    <property type="entry name" value="D123"/>
    <property type="match status" value="1"/>
</dbReference>
<protein>
    <submittedName>
        <fullName evidence="2">Uncharacterized protein</fullName>
    </submittedName>
</protein>
<dbReference type="GO" id="GO:0005737">
    <property type="term" value="C:cytoplasm"/>
    <property type="evidence" value="ECO:0007669"/>
    <property type="project" value="TreeGrafter"/>
</dbReference>